<protein>
    <recommendedName>
        <fullName evidence="4">Transposase (Putative), gypsy type</fullName>
    </recommendedName>
</protein>
<gene>
    <name evidence="3" type="ORF">Tci_012735</name>
</gene>
<feature type="compositionally biased region" description="Basic and acidic residues" evidence="2">
    <location>
        <begin position="192"/>
        <end position="211"/>
    </location>
</feature>
<evidence type="ECO:0000256" key="2">
    <source>
        <dbReference type="SAM" id="MobiDB-lite"/>
    </source>
</evidence>
<evidence type="ECO:0000256" key="1">
    <source>
        <dbReference type="SAM" id="Coils"/>
    </source>
</evidence>
<reference evidence="3" key="1">
    <citation type="journal article" date="2019" name="Sci. Rep.">
        <title>Draft genome of Tanacetum cinerariifolium, the natural source of mosquito coil.</title>
        <authorList>
            <person name="Yamashiro T."/>
            <person name="Shiraishi A."/>
            <person name="Satake H."/>
            <person name="Nakayama K."/>
        </authorList>
    </citation>
    <scope>NUCLEOTIDE SEQUENCE</scope>
</reference>
<keyword evidence="1" id="KW-0175">Coiled coil</keyword>
<feature type="region of interest" description="Disordered" evidence="2">
    <location>
        <begin position="191"/>
        <end position="286"/>
    </location>
</feature>
<sequence>MSFGSQTVGDDVVLKFDINVYTSVLTFDEVKNLVAEYTIPLDLHPNVSPSGLTMNRLPADKIGTIRFLKMVKELLLPVCLSFSSSRWPKVFMLVRGPLLRLMKSFLSVLPNLYLSMPRSQRNLTIRRLSSMRTRGFLRPKGRPKLPKTKLLEKGDDSTCIGSGTYHSALPINTIIPDDVDPAIGEGSLVLESIRREEDDPDRGLDNVKDGTETDSPPINHPFGSQHSDRSNKDTHVHSGGLHHDKGDEQAHRHASGHEVSSSSGGSARWAFPKRNPSGDGAGSSLRGDAVPPNLFSRLSDYQALQRLWFKLGHEALAQIDLLQWYEALNDDYKDLYKSHRSCGDEHLGCVGKEAGLVEKLVVVEKEKDNLLDKNREEEERIRRLEKELASKTSSLTKAESSVSTLKGDLECLTVDISHAEIAITARWSKGMKVECTQEDTEAILAGAADYDHHYKDTFMFAFDYLFTQSCPYVEKLAESFRLPLGDLQNMWPGERLAFRKMHVTWPLALGLIRSVLPSGKCTSLGHWRLDSSWV</sequence>
<accession>A0A6L2JW23</accession>
<dbReference type="AlphaFoldDB" id="A0A6L2JW23"/>
<feature type="coiled-coil region" evidence="1">
    <location>
        <begin position="360"/>
        <end position="401"/>
    </location>
</feature>
<evidence type="ECO:0008006" key="4">
    <source>
        <dbReference type="Google" id="ProtNLM"/>
    </source>
</evidence>
<organism evidence="3">
    <name type="scientific">Tanacetum cinerariifolium</name>
    <name type="common">Dalmatian daisy</name>
    <name type="synonym">Chrysanthemum cinerariifolium</name>
    <dbReference type="NCBI Taxonomy" id="118510"/>
    <lineage>
        <taxon>Eukaryota</taxon>
        <taxon>Viridiplantae</taxon>
        <taxon>Streptophyta</taxon>
        <taxon>Embryophyta</taxon>
        <taxon>Tracheophyta</taxon>
        <taxon>Spermatophyta</taxon>
        <taxon>Magnoliopsida</taxon>
        <taxon>eudicotyledons</taxon>
        <taxon>Gunneridae</taxon>
        <taxon>Pentapetalae</taxon>
        <taxon>asterids</taxon>
        <taxon>campanulids</taxon>
        <taxon>Asterales</taxon>
        <taxon>Asteraceae</taxon>
        <taxon>Asteroideae</taxon>
        <taxon>Anthemideae</taxon>
        <taxon>Anthemidinae</taxon>
        <taxon>Tanacetum</taxon>
    </lineage>
</organism>
<comment type="caution">
    <text evidence="3">The sequence shown here is derived from an EMBL/GenBank/DDBJ whole genome shotgun (WGS) entry which is preliminary data.</text>
</comment>
<name>A0A6L2JW23_TANCI</name>
<feature type="compositionally biased region" description="Basic and acidic residues" evidence="2">
    <location>
        <begin position="226"/>
        <end position="251"/>
    </location>
</feature>
<dbReference type="EMBL" id="BKCJ010001347">
    <property type="protein sequence ID" value="GEU40757.1"/>
    <property type="molecule type" value="Genomic_DNA"/>
</dbReference>
<evidence type="ECO:0000313" key="3">
    <source>
        <dbReference type="EMBL" id="GEU40757.1"/>
    </source>
</evidence>
<proteinExistence type="predicted"/>